<proteinExistence type="predicted"/>
<organism evidence="1 2">
    <name type="scientific">Dactylosporangium matsuzakiense</name>
    <dbReference type="NCBI Taxonomy" id="53360"/>
    <lineage>
        <taxon>Bacteria</taxon>
        <taxon>Bacillati</taxon>
        <taxon>Actinomycetota</taxon>
        <taxon>Actinomycetes</taxon>
        <taxon>Micromonosporales</taxon>
        <taxon>Micromonosporaceae</taxon>
        <taxon>Dactylosporangium</taxon>
    </lineage>
</organism>
<name>A0A9W6KTK3_9ACTN</name>
<keyword evidence="2" id="KW-1185">Reference proteome</keyword>
<comment type="caution">
    <text evidence="1">The sequence shown here is derived from an EMBL/GenBank/DDBJ whole genome shotgun (WGS) entry which is preliminary data.</text>
</comment>
<dbReference type="Proteomes" id="UP001143480">
    <property type="component" value="Unassembled WGS sequence"/>
</dbReference>
<dbReference type="AlphaFoldDB" id="A0A9W6KTK3"/>
<dbReference type="EMBL" id="BSFP01000072">
    <property type="protein sequence ID" value="GLL06439.1"/>
    <property type="molecule type" value="Genomic_DNA"/>
</dbReference>
<protein>
    <submittedName>
        <fullName evidence="1">Uncharacterized protein</fullName>
    </submittedName>
</protein>
<dbReference type="RefSeq" id="WP_261965294.1">
    <property type="nucleotide sequence ID" value="NZ_BAAAXA010000001.1"/>
</dbReference>
<accession>A0A9W6KTK3</accession>
<evidence type="ECO:0000313" key="1">
    <source>
        <dbReference type="EMBL" id="GLL06439.1"/>
    </source>
</evidence>
<reference evidence="1" key="1">
    <citation type="journal article" date="2014" name="Int. J. Syst. Evol. Microbiol.">
        <title>Complete genome sequence of Corynebacterium casei LMG S-19264T (=DSM 44701T), isolated from a smear-ripened cheese.</title>
        <authorList>
            <consortium name="US DOE Joint Genome Institute (JGI-PGF)"/>
            <person name="Walter F."/>
            <person name="Albersmeier A."/>
            <person name="Kalinowski J."/>
            <person name="Ruckert C."/>
        </authorList>
    </citation>
    <scope>NUCLEOTIDE SEQUENCE</scope>
    <source>
        <strain evidence="1">VKM Ac-1321</strain>
    </source>
</reference>
<reference evidence="1" key="2">
    <citation type="submission" date="2023-01" db="EMBL/GenBank/DDBJ databases">
        <authorList>
            <person name="Sun Q."/>
            <person name="Evtushenko L."/>
        </authorList>
    </citation>
    <scope>NUCLEOTIDE SEQUENCE</scope>
    <source>
        <strain evidence="1">VKM Ac-1321</strain>
    </source>
</reference>
<sequence>MTSYVVTRVVNRAVRLAHQLVGFGVDTPPEALVWAELSPDRALHRITHQTEADFIVAAPGPPSAR</sequence>
<evidence type="ECO:0000313" key="2">
    <source>
        <dbReference type="Proteomes" id="UP001143480"/>
    </source>
</evidence>
<gene>
    <name evidence="1" type="ORF">GCM10017581_081890</name>
</gene>